<dbReference type="Proteomes" id="UP001476950">
    <property type="component" value="Unassembled WGS sequence"/>
</dbReference>
<keyword evidence="2" id="KW-1185">Reference proteome</keyword>
<evidence type="ECO:0000313" key="1">
    <source>
        <dbReference type="EMBL" id="MEP1061059.1"/>
    </source>
</evidence>
<dbReference type="InterPro" id="IPR011101">
    <property type="entry name" value="DUF5131"/>
</dbReference>
<dbReference type="EMBL" id="JAMPLM010000026">
    <property type="protein sequence ID" value="MEP1061059.1"/>
    <property type="molecule type" value="Genomic_DNA"/>
</dbReference>
<evidence type="ECO:0000313" key="2">
    <source>
        <dbReference type="Proteomes" id="UP001476950"/>
    </source>
</evidence>
<gene>
    <name evidence="1" type="ORF">NDI38_21745</name>
</gene>
<name>A0ABV0KPA4_9CYAN</name>
<organism evidence="1 2">
    <name type="scientific">Stenomitos frigidus AS-A4</name>
    <dbReference type="NCBI Taxonomy" id="2933935"/>
    <lineage>
        <taxon>Bacteria</taxon>
        <taxon>Bacillati</taxon>
        <taxon>Cyanobacteriota</taxon>
        <taxon>Cyanophyceae</taxon>
        <taxon>Leptolyngbyales</taxon>
        <taxon>Leptolyngbyaceae</taxon>
        <taxon>Stenomitos</taxon>
    </lineage>
</organism>
<reference evidence="1 2" key="1">
    <citation type="submission" date="2022-04" db="EMBL/GenBank/DDBJ databases">
        <title>Positive selection, recombination, and allopatry shape intraspecific diversity of widespread and dominant cyanobacteria.</title>
        <authorList>
            <person name="Wei J."/>
            <person name="Shu W."/>
            <person name="Hu C."/>
        </authorList>
    </citation>
    <scope>NUCLEOTIDE SEQUENCE [LARGE SCALE GENOMIC DNA]</scope>
    <source>
        <strain evidence="1 2">AS-A4</strain>
    </source>
</reference>
<proteinExistence type="predicted"/>
<dbReference type="RefSeq" id="WP_190449837.1">
    <property type="nucleotide sequence ID" value="NZ_JAMPLM010000026.1"/>
</dbReference>
<protein>
    <submittedName>
        <fullName evidence="1">Phage Gp37/Gp68 family protein</fullName>
    </submittedName>
</protein>
<sequence>MKKNLQPSLFEEQEDMQVLYLEDGRKLYIVQSETKSQFNSTNEMVDWAWWTWNPVTGCWHGCSYCYARDIANRFYETNFEPTFYPNRLHAPQNMKPMSHERVKNEAQKRRIKLEDAHIFAKNVFTCSMADLFGKWVPEDWIFQVFQAVKFSPEWNFLFLTKFPQRLQEINDKLGGFPDNVWVGTTVDTQSRVSLAEKSFKNIQAKVKWLSIEPMLEPLNFESLDMFDLIAIGGQSRTSKEPEFQPEWVWVEALMRQARESNTSVYFKENLKARPKELPWEHF</sequence>
<accession>A0ABV0KPA4</accession>
<dbReference type="Pfam" id="PF07505">
    <property type="entry name" value="DUF5131"/>
    <property type="match status" value="1"/>
</dbReference>
<comment type="caution">
    <text evidence="1">The sequence shown here is derived from an EMBL/GenBank/DDBJ whole genome shotgun (WGS) entry which is preliminary data.</text>
</comment>